<keyword evidence="8" id="KW-0238">DNA-binding</keyword>
<dbReference type="AlphaFoldDB" id="A0AAG5CQT4"/>
<organism evidence="14 15">
    <name type="scientific">Anopheles atroparvus</name>
    <name type="common">European mosquito</name>
    <dbReference type="NCBI Taxonomy" id="41427"/>
    <lineage>
        <taxon>Eukaryota</taxon>
        <taxon>Metazoa</taxon>
        <taxon>Ecdysozoa</taxon>
        <taxon>Arthropoda</taxon>
        <taxon>Hexapoda</taxon>
        <taxon>Insecta</taxon>
        <taxon>Pterygota</taxon>
        <taxon>Neoptera</taxon>
        <taxon>Endopterygota</taxon>
        <taxon>Diptera</taxon>
        <taxon>Nematocera</taxon>
        <taxon>Culicoidea</taxon>
        <taxon>Culicidae</taxon>
        <taxon>Anophelinae</taxon>
        <taxon>Anopheles</taxon>
    </lineage>
</organism>
<evidence type="ECO:0000259" key="12">
    <source>
        <dbReference type="Pfam" id="PF11781"/>
    </source>
</evidence>
<evidence type="ECO:0000256" key="4">
    <source>
        <dbReference type="ARBA" id="ARBA00022723"/>
    </source>
</evidence>
<comment type="subcellular location">
    <subcellularLocation>
        <location evidence="1">Nucleus</location>
        <location evidence="1">Nucleolus</location>
    </subcellularLocation>
</comment>
<keyword evidence="10" id="KW-0539">Nucleus</keyword>
<keyword evidence="9" id="KW-0804">Transcription</keyword>
<evidence type="ECO:0000313" key="15">
    <source>
        <dbReference type="Proteomes" id="UP000075880"/>
    </source>
</evidence>
<dbReference type="Proteomes" id="UP000075880">
    <property type="component" value="Unassembled WGS sequence"/>
</dbReference>
<evidence type="ECO:0000256" key="1">
    <source>
        <dbReference type="ARBA" id="ARBA00004604"/>
    </source>
</evidence>
<keyword evidence="15" id="KW-1185">Reference proteome</keyword>
<evidence type="ECO:0000256" key="11">
    <source>
        <dbReference type="ARBA" id="ARBA00032500"/>
    </source>
</evidence>
<dbReference type="GO" id="GO:0005668">
    <property type="term" value="C:RNA polymerase transcription factor SL1 complex"/>
    <property type="evidence" value="ECO:0007669"/>
    <property type="project" value="TreeGrafter"/>
</dbReference>
<name>A0AAG5CQT4_ANOAO</name>
<sequence length="815" mass="94293">MAAVKDICEVCGLDEFTIEAGFYFCSECGTKLLTQREVVDDIDNPTDVIQPQRVKGDHVSENRITSWEQINHILHGLTERLIELGAPVEMKLIVLQIWCSYLRHSEVAFFSKRHRTRPRLSLYNQRSDLKLLFNRNVPKSSYKSKKKVTSTNISNERGKRKLMRQLLQEEHEALQLSQSSDLESTLSTLSSSLHNPNDPNAPLAFRFNSRARKRLREELNIDEEHIEWHEHEAPIDASCHSITALYPKNRMANGQPDEWSNVCRKSVIVSILALALNQAGSPIQIGDILRWINEGHLPFHDLEQLLPDELDPACYSETLIHLSTPNMAEMRSVASLLSRDLGIIAVEPDLRDLCRRYLDELALPQDLDPYIVKLIAIGPTIKQDGTYTHFPAYEQHAMKYILFVMKLLFGLDGVIETKMDALSEKVNNRLSETPEKHPKLFVWHEWQQYVAMRGTILEQLHYPTNQQRANYRKLGNTVDSELFLDFSASYLIPDDDNTTGYRAPLIRANHGQAEERRFKNIHSIIATTTDTQLKKSSESSMKNICFEHSLQPQRSYLAEVLNMQEFNQLGIYIPDYIRTDHSKRTTSPFVNPMPLKQHLLKHHRVRLKTKAIKPPISHIRMENVGQHMTNSGMYLDWREFTRVLLVDAATTSDSEDLFYETNILDYIDARVEAKMSSHEELLHQVTCRNILENIQSDLNASIKHAEKLIGGVDQVDNKSDPFRNNQPIHAKLPDEEFCNEILRSPLSNFHYWVRSLPHITSARKFFEFGYFQNFPNSFKFLLSEAAYVARCSPYELYCKLDALEKHFFKHYEHLI</sequence>
<accession>A0AAG5CQT4</accession>
<evidence type="ECO:0000256" key="2">
    <source>
        <dbReference type="ARBA" id="ARBA00006899"/>
    </source>
</evidence>
<evidence type="ECO:0000256" key="5">
    <source>
        <dbReference type="ARBA" id="ARBA00022771"/>
    </source>
</evidence>
<protein>
    <recommendedName>
        <fullName evidence="3">TATA box-binding protein-associated factor RNA polymerase I subunit B</fullName>
    </recommendedName>
    <alternativeName>
        <fullName evidence="11">TATA box-binding protein-associated factor 1B</fullName>
    </alternativeName>
</protein>
<dbReference type="Pfam" id="PF20645">
    <property type="entry name" value="Rrn7_cyclin_C"/>
    <property type="match status" value="1"/>
</dbReference>
<dbReference type="GO" id="GO:0008270">
    <property type="term" value="F:zinc ion binding"/>
    <property type="evidence" value="ECO:0007669"/>
    <property type="project" value="UniProtKB-KW"/>
</dbReference>
<evidence type="ECO:0000259" key="13">
    <source>
        <dbReference type="Pfam" id="PF20645"/>
    </source>
</evidence>
<evidence type="ECO:0000256" key="3">
    <source>
        <dbReference type="ARBA" id="ARBA00018994"/>
    </source>
</evidence>
<evidence type="ECO:0000313" key="14">
    <source>
        <dbReference type="EnsemblMetazoa" id="ENSAATROPP001180"/>
    </source>
</evidence>
<dbReference type="GO" id="GO:0042790">
    <property type="term" value="P:nucleolar large rRNA transcription by RNA polymerase I"/>
    <property type="evidence" value="ECO:0007669"/>
    <property type="project" value="TreeGrafter"/>
</dbReference>
<keyword evidence="4" id="KW-0479">Metal-binding</keyword>
<evidence type="ECO:0000256" key="6">
    <source>
        <dbReference type="ARBA" id="ARBA00022833"/>
    </source>
</evidence>
<evidence type="ECO:0000256" key="8">
    <source>
        <dbReference type="ARBA" id="ARBA00023125"/>
    </source>
</evidence>
<dbReference type="GO" id="GO:0070860">
    <property type="term" value="C:RNA polymerase I core factor complex"/>
    <property type="evidence" value="ECO:0007669"/>
    <property type="project" value="InterPro"/>
</dbReference>
<feature type="domain" description="RRN7-type" evidence="12">
    <location>
        <begin position="6"/>
        <end position="31"/>
    </location>
</feature>
<dbReference type="InterPro" id="IPR033599">
    <property type="entry name" value="TAF1B/Rrn7"/>
</dbReference>
<evidence type="ECO:0000256" key="10">
    <source>
        <dbReference type="ARBA" id="ARBA00023242"/>
    </source>
</evidence>
<comment type="similarity">
    <text evidence="2">Belongs to the RRN7/TAF1B family.</text>
</comment>
<proteinExistence type="inferred from homology"/>
<dbReference type="Pfam" id="PF11781">
    <property type="entry name" value="Zn_ribbon_RRN7"/>
    <property type="match status" value="1"/>
</dbReference>
<keyword evidence="5" id="KW-0863">Zinc-finger</keyword>
<dbReference type="InterPro" id="IPR048538">
    <property type="entry name" value="Rrn7_cyclin_C"/>
</dbReference>
<keyword evidence="6" id="KW-0862">Zinc</keyword>
<keyword evidence="7" id="KW-0805">Transcription regulation</keyword>
<evidence type="ECO:0000256" key="7">
    <source>
        <dbReference type="ARBA" id="ARBA00023015"/>
    </source>
</evidence>
<dbReference type="EnsemblMetazoa" id="ENSAATROPT001233">
    <property type="protein sequence ID" value="ENSAATROPP001180"/>
    <property type="gene ID" value="ENSAATROPG000982"/>
</dbReference>
<reference evidence="14" key="1">
    <citation type="submission" date="2024-04" db="UniProtKB">
        <authorList>
            <consortium name="EnsemblMetazoa"/>
        </authorList>
    </citation>
    <scope>IDENTIFICATION</scope>
    <source>
        <strain evidence="14">EBRO</strain>
    </source>
</reference>
<evidence type="ECO:0000256" key="9">
    <source>
        <dbReference type="ARBA" id="ARBA00023163"/>
    </source>
</evidence>
<dbReference type="InterPro" id="IPR021752">
    <property type="entry name" value="TF_Rrn7_Zf"/>
</dbReference>
<dbReference type="GO" id="GO:0001164">
    <property type="term" value="F:RNA polymerase I core promoter sequence-specific DNA binding"/>
    <property type="evidence" value="ECO:0007669"/>
    <property type="project" value="InterPro"/>
</dbReference>
<dbReference type="PANTHER" id="PTHR31576">
    <property type="entry name" value="TATA BOX-BINDING PROTEIN-ASSOCIATED FACTOR RNA POLYMERASE I SUBUNIT B"/>
    <property type="match status" value="1"/>
</dbReference>
<dbReference type="PANTHER" id="PTHR31576:SF2">
    <property type="entry name" value="TATA BOX-BINDING PROTEIN-ASSOCIATED FACTOR RNA POLYMERASE I SUBUNIT B"/>
    <property type="match status" value="1"/>
</dbReference>
<feature type="domain" description="Rrn7/TAF1B C-terminal cyclin" evidence="13">
    <location>
        <begin position="330"/>
        <end position="459"/>
    </location>
</feature>